<feature type="compositionally biased region" description="Low complexity" evidence="1">
    <location>
        <begin position="534"/>
        <end position="546"/>
    </location>
</feature>
<protein>
    <submittedName>
        <fullName evidence="2">Uncharacterized protein</fullName>
    </submittedName>
</protein>
<evidence type="ECO:0000256" key="1">
    <source>
        <dbReference type="SAM" id="MobiDB-lite"/>
    </source>
</evidence>
<dbReference type="KEGG" id="dpx:DAPPUDRAFT_120977"/>
<gene>
    <name evidence="2" type="ORF">DAPPUDRAFT_120977</name>
</gene>
<accession>E9I2J7</accession>
<feature type="compositionally biased region" description="Low complexity" evidence="1">
    <location>
        <begin position="571"/>
        <end position="592"/>
    </location>
</feature>
<organism evidence="2 3">
    <name type="scientific">Daphnia pulex</name>
    <name type="common">Water flea</name>
    <dbReference type="NCBI Taxonomy" id="6669"/>
    <lineage>
        <taxon>Eukaryota</taxon>
        <taxon>Metazoa</taxon>
        <taxon>Ecdysozoa</taxon>
        <taxon>Arthropoda</taxon>
        <taxon>Crustacea</taxon>
        <taxon>Branchiopoda</taxon>
        <taxon>Diplostraca</taxon>
        <taxon>Cladocera</taxon>
        <taxon>Anomopoda</taxon>
        <taxon>Daphniidae</taxon>
        <taxon>Daphnia</taxon>
    </lineage>
</organism>
<dbReference type="EMBL" id="GL734132">
    <property type="protein sequence ID" value="EFX61783.1"/>
    <property type="molecule type" value="Genomic_DNA"/>
</dbReference>
<sequence length="838" mass="97758">MQFDGWMESDCYSQPLPNYDIRPQEKVNLDILRLQYHAIRVITNALEKDKDRLTYLFHIWRSGLVISHAEPFHLWISNAEKAKYLPGMIQKVKPFERITLADIRPYDVIFDFDESLKQHHQEITTAFILDANVKAVFTNEKSEISPDLFYPGAPLGKYHIPNYIYVQPEILEELGVHYNIDELPHIKYLMWNRLKQAQITAYRSDYKFWADYIVSNMDTITPFVSYYRMLVPDKLPRVTQIQVVQHIQAYKHWEDKRGSHVFDKQEFYDLFLRPLEFLVAQGTPLHTMLIESIHNYIARCSLFKLILETAGFTIYDDIPVNPNFVYSELTRVRCLNAQQLSTTLLTDSPPLHRLEPMPRVTNISRTRPMSKIIEPKDFEPANRFGNYKPHKFIPLDESILKQFPQLDGTQMPLCDQFALHCYFIKIYEQYNALRFPSSPSAEDPWETKSGQVSPNKQVKYHGQDIDRSQEATAQWVDMIDTFKPQDPLAQRLNPISEQPIPLPAIQQMPETPTQMISLSFEQLKQLVHEKPIEQQQQKQQQQLQPQPEASRMPIIQNPPKASRFPTPSTSRPKPLSRRQPQQQRPDQQILPRPKYHPTINPLPQTPSWDPRSVASEKIYPTSLIWSCTDHYNIPTWAKIAHSAISLYESVDHSATNLLLTGTDEKARHREMPHYRQLPADGLNFLHDVQIYMQGGRKAEIIHLKVTKTEFSRFGKNKSRIQTGKELVRTLQFPTYFLARFILAFFDIAKVQLPPAMNDVQQGGHVLLHKQIHCQYCMFDFTIIIQAGPNGLERMLHLILDDEKTEDFPPPVEIPWIRMAEVLTGLRRVHEDLQQSGFI</sequence>
<evidence type="ECO:0000313" key="3">
    <source>
        <dbReference type="Proteomes" id="UP000000305"/>
    </source>
</evidence>
<dbReference type="Proteomes" id="UP000000305">
    <property type="component" value="Unassembled WGS sequence"/>
</dbReference>
<proteinExistence type="predicted"/>
<name>E9I2J7_DAPPU</name>
<dbReference type="HOGENOM" id="CLU_339273_0_0_1"/>
<dbReference type="InParanoid" id="E9I2J7"/>
<dbReference type="AlphaFoldDB" id="E9I2J7"/>
<keyword evidence="3" id="KW-1185">Reference proteome</keyword>
<evidence type="ECO:0000313" key="2">
    <source>
        <dbReference type="EMBL" id="EFX61783.1"/>
    </source>
</evidence>
<reference evidence="2 3" key="1">
    <citation type="journal article" date="2011" name="Science">
        <title>The ecoresponsive genome of Daphnia pulex.</title>
        <authorList>
            <person name="Colbourne J.K."/>
            <person name="Pfrender M.E."/>
            <person name="Gilbert D."/>
            <person name="Thomas W.K."/>
            <person name="Tucker A."/>
            <person name="Oakley T.H."/>
            <person name="Tokishita S."/>
            <person name="Aerts A."/>
            <person name="Arnold G.J."/>
            <person name="Basu M.K."/>
            <person name="Bauer D.J."/>
            <person name="Caceres C.E."/>
            <person name="Carmel L."/>
            <person name="Casola C."/>
            <person name="Choi J.H."/>
            <person name="Detter J.C."/>
            <person name="Dong Q."/>
            <person name="Dusheyko S."/>
            <person name="Eads B.D."/>
            <person name="Frohlich T."/>
            <person name="Geiler-Samerotte K.A."/>
            <person name="Gerlach D."/>
            <person name="Hatcher P."/>
            <person name="Jogdeo S."/>
            <person name="Krijgsveld J."/>
            <person name="Kriventseva E.V."/>
            <person name="Kultz D."/>
            <person name="Laforsch C."/>
            <person name="Lindquist E."/>
            <person name="Lopez J."/>
            <person name="Manak J.R."/>
            <person name="Muller J."/>
            <person name="Pangilinan J."/>
            <person name="Patwardhan R.P."/>
            <person name="Pitluck S."/>
            <person name="Pritham E.J."/>
            <person name="Rechtsteiner A."/>
            <person name="Rho M."/>
            <person name="Rogozin I.B."/>
            <person name="Sakarya O."/>
            <person name="Salamov A."/>
            <person name="Schaack S."/>
            <person name="Shapiro H."/>
            <person name="Shiga Y."/>
            <person name="Skalitzky C."/>
            <person name="Smith Z."/>
            <person name="Souvorov A."/>
            <person name="Sung W."/>
            <person name="Tang Z."/>
            <person name="Tsuchiya D."/>
            <person name="Tu H."/>
            <person name="Vos H."/>
            <person name="Wang M."/>
            <person name="Wolf Y.I."/>
            <person name="Yamagata H."/>
            <person name="Yamada T."/>
            <person name="Ye Y."/>
            <person name="Shaw J.R."/>
            <person name="Andrews J."/>
            <person name="Crease T.J."/>
            <person name="Tang H."/>
            <person name="Lucas S.M."/>
            <person name="Robertson H.M."/>
            <person name="Bork P."/>
            <person name="Koonin E.V."/>
            <person name="Zdobnov E.M."/>
            <person name="Grigoriev I.V."/>
            <person name="Lynch M."/>
            <person name="Boore J.L."/>
        </authorList>
    </citation>
    <scope>NUCLEOTIDE SEQUENCE [LARGE SCALE GENOMIC DNA]</scope>
</reference>
<feature type="region of interest" description="Disordered" evidence="1">
    <location>
        <begin position="531"/>
        <end position="611"/>
    </location>
</feature>